<feature type="region of interest" description="Disordered" evidence="1">
    <location>
        <begin position="694"/>
        <end position="734"/>
    </location>
</feature>
<dbReference type="InterPro" id="IPR015424">
    <property type="entry name" value="PyrdxlP-dep_Trfase"/>
</dbReference>
<dbReference type="AlphaFoldDB" id="N1Q3V8"/>
<evidence type="ECO:0000313" key="4">
    <source>
        <dbReference type="Proteomes" id="UP000016933"/>
    </source>
</evidence>
<dbReference type="InterPro" id="IPR015421">
    <property type="entry name" value="PyrdxlP-dep_Trfase_major"/>
</dbReference>
<dbReference type="PANTHER" id="PTHR14237:SF80">
    <property type="entry name" value="MOLYBDENUM COFACTOR SULFURASE"/>
    <property type="match status" value="1"/>
</dbReference>
<keyword evidence="4" id="KW-1185">Reference proteome</keyword>
<evidence type="ECO:0000256" key="1">
    <source>
        <dbReference type="SAM" id="MobiDB-lite"/>
    </source>
</evidence>
<gene>
    <name evidence="3" type="ORF">DOTSEDRAFT_68662</name>
</gene>
<evidence type="ECO:0000313" key="3">
    <source>
        <dbReference type="EMBL" id="EME49918.1"/>
    </source>
</evidence>
<dbReference type="InterPro" id="IPR015422">
    <property type="entry name" value="PyrdxlP-dep_Trfase_small"/>
</dbReference>
<dbReference type="PANTHER" id="PTHR14237">
    <property type="entry name" value="MOLYBDOPTERIN COFACTOR SULFURASE MOSC"/>
    <property type="match status" value="1"/>
</dbReference>
<evidence type="ECO:0000259" key="2">
    <source>
        <dbReference type="Pfam" id="PF00266"/>
    </source>
</evidence>
<feature type="compositionally biased region" description="Low complexity" evidence="1">
    <location>
        <begin position="24"/>
        <end position="39"/>
    </location>
</feature>
<dbReference type="Gene3D" id="3.40.640.10">
    <property type="entry name" value="Type I PLP-dependent aspartate aminotransferase-like (Major domain)"/>
    <property type="match status" value="1"/>
</dbReference>
<dbReference type="HOGENOM" id="CLU_010913_2_1_1"/>
<dbReference type="Proteomes" id="UP000016933">
    <property type="component" value="Unassembled WGS sequence"/>
</dbReference>
<proteinExistence type="predicted"/>
<dbReference type="InterPro" id="IPR000192">
    <property type="entry name" value="Aminotrans_V_dom"/>
</dbReference>
<feature type="domain" description="Aminotransferase class V" evidence="2">
    <location>
        <begin position="102"/>
        <end position="475"/>
    </location>
</feature>
<dbReference type="OrthoDB" id="10264306at2759"/>
<dbReference type="GO" id="GO:0043545">
    <property type="term" value="P:molybdopterin cofactor metabolic process"/>
    <property type="evidence" value="ECO:0007669"/>
    <property type="project" value="TreeGrafter"/>
</dbReference>
<reference evidence="4" key="1">
    <citation type="journal article" date="2012" name="PLoS Genet.">
        <title>The genomes of the fungal plant pathogens Cladosporium fulvum and Dothistroma septosporum reveal adaptation to different hosts and lifestyles but also signatures of common ancestry.</title>
        <authorList>
            <person name="de Wit P.J.G.M."/>
            <person name="van der Burgt A."/>
            <person name="Oekmen B."/>
            <person name="Stergiopoulos I."/>
            <person name="Abd-Elsalam K.A."/>
            <person name="Aerts A.L."/>
            <person name="Bahkali A.H."/>
            <person name="Beenen H.G."/>
            <person name="Chettri P."/>
            <person name="Cox M.P."/>
            <person name="Datema E."/>
            <person name="de Vries R.P."/>
            <person name="Dhillon B."/>
            <person name="Ganley A.R."/>
            <person name="Griffiths S.A."/>
            <person name="Guo Y."/>
            <person name="Hamelin R.C."/>
            <person name="Henrissat B."/>
            <person name="Kabir M.S."/>
            <person name="Jashni M.K."/>
            <person name="Kema G."/>
            <person name="Klaubauf S."/>
            <person name="Lapidus A."/>
            <person name="Levasseur A."/>
            <person name="Lindquist E."/>
            <person name="Mehrabi R."/>
            <person name="Ohm R.A."/>
            <person name="Owen T.J."/>
            <person name="Salamov A."/>
            <person name="Schwelm A."/>
            <person name="Schijlen E."/>
            <person name="Sun H."/>
            <person name="van den Burg H.A."/>
            <person name="van Ham R.C.H.J."/>
            <person name="Zhang S."/>
            <person name="Goodwin S.B."/>
            <person name="Grigoriev I.V."/>
            <person name="Collemare J."/>
            <person name="Bradshaw R.E."/>
        </authorList>
    </citation>
    <scope>NUCLEOTIDE SEQUENCE [LARGE SCALE GENOMIC DNA]</scope>
    <source>
        <strain evidence="4">NZE10 / CBS 128990</strain>
    </source>
</reference>
<feature type="compositionally biased region" description="Polar residues" evidence="1">
    <location>
        <begin position="65"/>
        <end position="76"/>
    </location>
</feature>
<dbReference type="EMBL" id="KB446535">
    <property type="protein sequence ID" value="EME49918.1"/>
    <property type="molecule type" value="Genomic_DNA"/>
</dbReference>
<dbReference type="eggNOG" id="KOG2142">
    <property type="taxonomic scope" value="Eukaryota"/>
</dbReference>
<name>N1Q3V8_DOTSN</name>
<dbReference type="OMA" id="ISINDTW"/>
<reference evidence="3 4" key="2">
    <citation type="journal article" date="2012" name="PLoS Pathog.">
        <title>Diverse lifestyles and strategies of plant pathogenesis encoded in the genomes of eighteen Dothideomycetes fungi.</title>
        <authorList>
            <person name="Ohm R.A."/>
            <person name="Feau N."/>
            <person name="Henrissat B."/>
            <person name="Schoch C.L."/>
            <person name="Horwitz B.A."/>
            <person name="Barry K.W."/>
            <person name="Condon B.J."/>
            <person name="Copeland A.C."/>
            <person name="Dhillon B."/>
            <person name="Glaser F."/>
            <person name="Hesse C.N."/>
            <person name="Kosti I."/>
            <person name="LaButti K."/>
            <person name="Lindquist E.A."/>
            <person name="Lucas S."/>
            <person name="Salamov A.A."/>
            <person name="Bradshaw R.E."/>
            <person name="Ciuffetti L."/>
            <person name="Hamelin R.C."/>
            <person name="Kema G.H.J."/>
            <person name="Lawrence C."/>
            <person name="Scott J.A."/>
            <person name="Spatafora J.W."/>
            <person name="Turgeon B.G."/>
            <person name="de Wit P.J.G.M."/>
            <person name="Zhong S."/>
            <person name="Goodwin S.B."/>
            <person name="Grigoriev I.V."/>
        </authorList>
    </citation>
    <scope>NUCLEOTIDE SEQUENCE [LARGE SCALE GENOMIC DNA]</scope>
    <source>
        <strain evidence="4">NZE10 / CBS 128990</strain>
    </source>
</reference>
<feature type="region of interest" description="Disordered" evidence="1">
    <location>
        <begin position="563"/>
        <end position="583"/>
    </location>
</feature>
<dbReference type="Pfam" id="PF00266">
    <property type="entry name" value="Aminotran_5"/>
    <property type="match status" value="1"/>
</dbReference>
<organism evidence="3 4">
    <name type="scientific">Dothistroma septosporum (strain NZE10 / CBS 128990)</name>
    <name type="common">Red band needle blight fungus</name>
    <name type="synonym">Mycosphaerella pini</name>
    <dbReference type="NCBI Taxonomy" id="675120"/>
    <lineage>
        <taxon>Eukaryota</taxon>
        <taxon>Fungi</taxon>
        <taxon>Dikarya</taxon>
        <taxon>Ascomycota</taxon>
        <taxon>Pezizomycotina</taxon>
        <taxon>Dothideomycetes</taxon>
        <taxon>Dothideomycetidae</taxon>
        <taxon>Mycosphaerellales</taxon>
        <taxon>Mycosphaerellaceae</taxon>
        <taxon>Dothistroma</taxon>
    </lineage>
</organism>
<protein>
    <recommendedName>
        <fullName evidence="2">Aminotransferase class V domain-containing protein</fullName>
    </recommendedName>
</protein>
<dbReference type="SUPFAM" id="SSF53383">
    <property type="entry name" value="PLP-dependent transferases"/>
    <property type="match status" value="1"/>
</dbReference>
<sequence>MDIPAHILDAVQTTDLPLSKGLETSSRTSKTSPFSSRSPGMILDAHSSAEDVSTTSDSDHHDYQTDFTTPASSDSHSCPGDMQPDDVEDFRDREYPQLKGKTYLDHGGTTLYAKSMIEEFSADMISNLYGNPHSASTPSAVAGHRVDEIRERALRFFNADPDEFDLVFVANATAAIKLVIDCFKDHAAASNTPVWYGYHRDAHTSLVGVRESTKMHRCFTSDEEVDIWINSGGLGGPRARQLGLFAYPGQSNMTGRRLPLSWPSRIRKSFHKAATYTLLDAAALASTAPLDLADPATAPDFVALSFYKIFGFPNIGALIVRKDSAHVLESRKYFGGGTVEMIISINDTWHAKKDNSIHDRLEDGTLPFHSIFALDHAMNVHERLYGPNPMKFISMHTAQLGRQLYDGIFNLKHANGVSLCRIYKDEAAVYGDPSMQGSTIAFNVQRSDGSLVGFEDVEEAADERNIYVRSGSLCNPGGVATYLGWSPAEMKAAYAAGHRCTNPTQVMLGKPTGVVRVSLGAMSTSGDVSGLLHFLDDVYVEKTVDSRSATAAQHASVTGALIKDSNTTTTSTPAPPLDIRGTRQNSLLSVTGTPSTAKSFDMGDFKSWEAGSAASSTPDRIDLDRPKPPPFVPADYVKLRKPWEAEMRQNAANYAMEIKVREVEDASMFSRNPTPSVKARRFGRSVVNLLRTKSHVGLDQRPPISPRPPPLEKPPSLPSLPSQQRSQNGVEREHIKNVVQTLGM</sequence>
<dbReference type="STRING" id="675120.N1Q3V8"/>
<accession>N1Q3V8</accession>
<dbReference type="Gene3D" id="3.90.1150.10">
    <property type="entry name" value="Aspartate Aminotransferase, domain 1"/>
    <property type="match status" value="1"/>
</dbReference>
<feature type="compositionally biased region" description="Pro residues" evidence="1">
    <location>
        <begin position="703"/>
        <end position="718"/>
    </location>
</feature>
<dbReference type="GO" id="GO:0008265">
    <property type="term" value="F:molybdenum cofactor sulfurtransferase activity"/>
    <property type="evidence" value="ECO:0007669"/>
    <property type="project" value="TreeGrafter"/>
</dbReference>
<feature type="region of interest" description="Disordered" evidence="1">
    <location>
        <begin position="18"/>
        <end position="88"/>
    </location>
</feature>